<dbReference type="InterPro" id="IPR058841">
    <property type="entry name" value="HTH_76"/>
</dbReference>
<dbReference type="AlphaFoldDB" id="A0A074VIW4"/>
<feature type="region of interest" description="Disordered" evidence="1">
    <location>
        <begin position="78"/>
        <end position="104"/>
    </location>
</feature>
<gene>
    <name evidence="4" type="ORF">M437DRAFT_86363</name>
</gene>
<accession>A0A074VIW4</accession>
<dbReference type="EMBL" id="KL584841">
    <property type="protein sequence ID" value="KEQ60645.1"/>
    <property type="molecule type" value="Genomic_DNA"/>
</dbReference>
<evidence type="ECO:0000313" key="4">
    <source>
        <dbReference type="EMBL" id="KEQ60645.1"/>
    </source>
</evidence>
<dbReference type="Pfam" id="PF25871">
    <property type="entry name" value="HTH_76"/>
    <property type="match status" value="1"/>
</dbReference>
<dbReference type="InterPro" id="IPR040554">
    <property type="entry name" value="KPWE_PEX14_dom"/>
</dbReference>
<dbReference type="HOGENOM" id="CLU_070882_2_0_1"/>
<feature type="region of interest" description="Disordered" evidence="1">
    <location>
        <begin position="124"/>
        <end position="163"/>
    </location>
</feature>
<dbReference type="Proteomes" id="UP000030672">
    <property type="component" value="Unassembled WGS sequence"/>
</dbReference>
<dbReference type="GeneID" id="63921813"/>
<reference evidence="4 5" key="1">
    <citation type="journal article" date="2014" name="BMC Genomics">
        <title>Genome sequencing of four Aureobasidium pullulans varieties: biotechnological potential, stress tolerance, and description of new species.</title>
        <authorList>
            <person name="Gostin Ar C."/>
            <person name="Ohm R.A."/>
            <person name="Kogej T."/>
            <person name="Sonjak S."/>
            <person name="Turk M."/>
            <person name="Zajc J."/>
            <person name="Zalar P."/>
            <person name="Grube M."/>
            <person name="Sun H."/>
            <person name="Han J."/>
            <person name="Sharma A."/>
            <person name="Chiniquy J."/>
            <person name="Ngan C.Y."/>
            <person name="Lipzen A."/>
            <person name="Barry K."/>
            <person name="Grigoriev I.V."/>
            <person name="Gunde-Cimerman N."/>
        </authorList>
    </citation>
    <scope>NUCLEOTIDE SEQUENCE [LARGE SCALE GENOMIC DNA]</scope>
    <source>
        <strain evidence="4 5">CBS 110374</strain>
    </source>
</reference>
<name>A0A074VIW4_AURM1</name>
<sequence>MAEPQLSSDTTAVFQQLDNYDWDHDKDFQTALASILRSAETPEQTAHLTTRARCYYYTRKFKVPVNFEAYQNWLESQNQVAAEPQAALSTEPAHPPSMGDAPPPASFAEICALIAEGKPIPGIKDIPDTILEGQGTQAQAPRRKKPWEKDATAAPTPSWAART</sequence>
<feature type="domain" description="PEX14-like helix-turn-helix" evidence="3">
    <location>
        <begin position="12"/>
        <end position="77"/>
    </location>
</feature>
<evidence type="ECO:0000259" key="2">
    <source>
        <dbReference type="Pfam" id="PF17733"/>
    </source>
</evidence>
<evidence type="ECO:0000313" key="5">
    <source>
        <dbReference type="Proteomes" id="UP000030672"/>
    </source>
</evidence>
<dbReference type="RefSeq" id="XP_040877668.1">
    <property type="nucleotide sequence ID" value="XM_041028440.1"/>
</dbReference>
<feature type="domain" description="Peroxisomal membrane protein PEX14-like KPWE" evidence="2">
    <location>
        <begin position="102"/>
        <end position="149"/>
    </location>
</feature>
<dbReference type="PANTHER" id="PTHR36855:SF1">
    <property type="entry name" value="PEROXISOME MEMBRANE ANCHOR PROTEIN PEX14P N-TERMINAL DOMAIN-CONTAINING PROTEIN"/>
    <property type="match status" value="1"/>
</dbReference>
<dbReference type="PANTHER" id="PTHR36855">
    <property type="entry name" value="CHROMOSOME 10, WHOLE GENOME SHOTGUN SEQUENCE"/>
    <property type="match status" value="1"/>
</dbReference>
<dbReference type="Pfam" id="PF17733">
    <property type="entry name" value="KPWE_dom"/>
    <property type="match status" value="1"/>
</dbReference>
<evidence type="ECO:0000256" key="1">
    <source>
        <dbReference type="SAM" id="MobiDB-lite"/>
    </source>
</evidence>
<organism evidence="4 5">
    <name type="scientific">Aureobasidium melanogenum (strain CBS 110374)</name>
    <name type="common">Aureobasidium pullulans var. melanogenum</name>
    <dbReference type="NCBI Taxonomy" id="1043003"/>
    <lineage>
        <taxon>Eukaryota</taxon>
        <taxon>Fungi</taxon>
        <taxon>Dikarya</taxon>
        <taxon>Ascomycota</taxon>
        <taxon>Pezizomycotina</taxon>
        <taxon>Dothideomycetes</taxon>
        <taxon>Dothideomycetidae</taxon>
        <taxon>Dothideales</taxon>
        <taxon>Saccotheciaceae</taxon>
        <taxon>Aureobasidium</taxon>
    </lineage>
</organism>
<proteinExistence type="predicted"/>
<evidence type="ECO:0000259" key="3">
    <source>
        <dbReference type="Pfam" id="PF25871"/>
    </source>
</evidence>
<keyword evidence="5" id="KW-1185">Reference proteome</keyword>
<dbReference type="STRING" id="1043003.A0A074VIW4"/>
<protein>
    <submittedName>
        <fullName evidence="4">Uncharacterized protein</fullName>
    </submittedName>
</protein>